<dbReference type="InterPro" id="IPR001680">
    <property type="entry name" value="WD40_rpt"/>
</dbReference>
<proteinExistence type="predicted"/>
<keyword evidence="5" id="KW-1185">Reference proteome</keyword>
<evidence type="ECO:0000256" key="2">
    <source>
        <dbReference type="ARBA" id="ARBA00022737"/>
    </source>
</evidence>
<dbReference type="AlphaFoldDB" id="A0A0D0B2J1"/>
<dbReference type="InterPro" id="IPR051350">
    <property type="entry name" value="WD_repeat-ST_regulator"/>
</dbReference>
<feature type="compositionally biased region" description="Low complexity" evidence="3">
    <location>
        <begin position="80"/>
        <end position="95"/>
    </location>
</feature>
<dbReference type="PANTHER" id="PTHR22838:SF0">
    <property type="entry name" value="WD REPEAT-CONTAINING PROTEIN 26"/>
    <property type="match status" value="1"/>
</dbReference>
<name>A0A0D0B2J1_9AGAR</name>
<evidence type="ECO:0000256" key="3">
    <source>
        <dbReference type="SAM" id="MobiDB-lite"/>
    </source>
</evidence>
<dbReference type="Proteomes" id="UP000053593">
    <property type="component" value="Unassembled WGS sequence"/>
</dbReference>
<dbReference type="GO" id="GO:0034657">
    <property type="term" value="C:GID complex"/>
    <property type="evidence" value="ECO:0007669"/>
    <property type="project" value="TreeGrafter"/>
</dbReference>
<dbReference type="PANTHER" id="PTHR22838">
    <property type="entry name" value="WD REPEAT PROTEIN 26-RELATED"/>
    <property type="match status" value="1"/>
</dbReference>
<dbReference type="Pfam" id="PF00400">
    <property type="entry name" value="WD40"/>
    <property type="match status" value="2"/>
</dbReference>
<feature type="region of interest" description="Disordered" evidence="3">
    <location>
        <begin position="128"/>
        <end position="155"/>
    </location>
</feature>
<protein>
    <recommendedName>
        <fullName evidence="6">Anaphase-promoting complex subunit 4 WD40 domain-containing protein</fullName>
    </recommendedName>
</protein>
<evidence type="ECO:0000256" key="1">
    <source>
        <dbReference type="ARBA" id="ARBA00022574"/>
    </source>
</evidence>
<sequence>MSSSASIMSCGWPSETGLSFSSANTPAVSPTANPASTEEFNVPPNTSNIENGLTVNLPTEDMSISASTMSRGWPSEIGQSSPSVNSPPVGPASPNRSNESLNTPMNPTQSSAEDREWQNAHAVRISSVMTKPGGAHSLQRQRTNSSASYPSESDDGLIDPAVKAVEQTRVATLLPELESLQPTQNEQPHQTLINHLRFSPDGKFLAASDWDRTSIIFRVQNLTIAQRCTLTHANGSVQQVAWSPRSHLLLIKLSSSVQVWTQDGILQRTIDRPAHVESITWFPDGEAFLSVEGSDVVKLHLGGEELRKYHFGSMKLQNAAITPDGIRFLAGGELFSESFFLVYNMETSQIERTTPALNDITLARTRNTRNCLEVLVSYENKVPLTSYLAQKTPPQLWKLETIEDTVRLILQHTYMHESSVDFAGPSCFGGKNDELVLGAGEAGNIYIWDRESGAMIHHVQAQEFGGNLTCIAWNPAVKNPFISAMFATGSHDGVVRIWTRREQPANL</sequence>
<accession>A0A0D0B2J1</accession>
<feature type="compositionally biased region" description="Polar residues" evidence="3">
    <location>
        <begin position="138"/>
        <end position="151"/>
    </location>
</feature>
<feature type="compositionally biased region" description="Polar residues" evidence="3">
    <location>
        <begin position="16"/>
        <end position="70"/>
    </location>
</feature>
<feature type="region of interest" description="Disordered" evidence="3">
    <location>
        <begin position="1"/>
        <end position="116"/>
    </location>
</feature>
<dbReference type="SMART" id="SM00320">
    <property type="entry name" value="WD40"/>
    <property type="match status" value="5"/>
</dbReference>
<evidence type="ECO:0000313" key="4">
    <source>
        <dbReference type="EMBL" id="KIK57375.1"/>
    </source>
</evidence>
<keyword evidence="2" id="KW-0677">Repeat</keyword>
<keyword evidence="1" id="KW-0853">WD repeat</keyword>
<evidence type="ECO:0000313" key="5">
    <source>
        <dbReference type="Proteomes" id="UP000053593"/>
    </source>
</evidence>
<feature type="compositionally biased region" description="Polar residues" evidence="3">
    <location>
        <begin position="96"/>
        <end position="111"/>
    </location>
</feature>
<organism evidence="4 5">
    <name type="scientific">Collybiopsis luxurians FD-317 M1</name>
    <dbReference type="NCBI Taxonomy" id="944289"/>
    <lineage>
        <taxon>Eukaryota</taxon>
        <taxon>Fungi</taxon>
        <taxon>Dikarya</taxon>
        <taxon>Basidiomycota</taxon>
        <taxon>Agaricomycotina</taxon>
        <taxon>Agaricomycetes</taxon>
        <taxon>Agaricomycetidae</taxon>
        <taxon>Agaricales</taxon>
        <taxon>Marasmiineae</taxon>
        <taxon>Omphalotaceae</taxon>
        <taxon>Collybiopsis</taxon>
        <taxon>Collybiopsis luxurians</taxon>
    </lineage>
</organism>
<dbReference type="HOGENOM" id="CLU_537540_0_0_1"/>
<dbReference type="GO" id="GO:0043161">
    <property type="term" value="P:proteasome-mediated ubiquitin-dependent protein catabolic process"/>
    <property type="evidence" value="ECO:0007669"/>
    <property type="project" value="TreeGrafter"/>
</dbReference>
<reference evidence="4 5" key="1">
    <citation type="submission" date="2014-04" db="EMBL/GenBank/DDBJ databases">
        <title>Evolutionary Origins and Diversification of the Mycorrhizal Mutualists.</title>
        <authorList>
            <consortium name="DOE Joint Genome Institute"/>
            <consortium name="Mycorrhizal Genomics Consortium"/>
            <person name="Kohler A."/>
            <person name="Kuo A."/>
            <person name="Nagy L.G."/>
            <person name="Floudas D."/>
            <person name="Copeland A."/>
            <person name="Barry K.W."/>
            <person name="Cichocki N."/>
            <person name="Veneault-Fourrey C."/>
            <person name="LaButti K."/>
            <person name="Lindquist E.A."/>
            <person name="Lipzen A."/>
            <person name="Lundell T."/>
            <person name="Morin E."/>
            <person name="Murat C."/>
            <person name="Riley R."/>
            <person name="Ohm R."/>
            <person name="Sun H."/>
            <person name="Tunlid A."/>
            <person name="Henrissat B."/>
            <person name="Grigoriev I.V."/>
            <person name="Hibbett D.S."/>
            <person name="Martin F."/>
        </authorList>
    </citation>
    <scope>NUCLEOTIDE SEQUENCE [LARGE SCALE GENOMIC DNA]</scope>
    <source>
        <strain evidence="4 5">FD-317 M1</strain>
    </source>
</reference>
<dbReference type="OrthoDB" id="972532at2759"/>
<dbReference type="SUPFAM" id="SSF50978">
    <property type="entry name" value="WD40 repeat-like"/>
    <property type="match status" value="1"/>
</dbReference>
<dbReference type="Gene3D" id="2.130.10.10">
    <property type="entry name" value="YVTN repeat-like/Quinoprotein amine dehydrogenase"/>
    <property type="match status" value="2"/>
</dbReference>
<evidence type="ECO:0008006" key="6">
    <source>
        <dbReference type="Google" id="ProtNLM"/>
    </source>
</evidence>
<dbReference type="InterPro" id="IPR015943">
    <property type="entry name" value="WD40/YVTN_repeat-like_dom_sf"/>
</dbReference>
<dbReference type="InterPro" id="IPR036322">
    <property type="entry name" value="WD40_repeat_dom_sf"/>
</dbReference>
<gene>
    <name evidence="4" type="ORF">GYMLUDRAFT_75576</name>
</gene>
<dbReference type="EMBL" id="KN834791">
    <property type="protein sequence ID" value="KIK57375.1"/>
    <property type="molecule type" value="Genomic_DNA"/>
</dbReference>